<dbReference type="GO" id="GO:0016567">
    <property type="term" value="P:protein ubiquitination"/>
    <property type="evidence" value="ECO:0007669"/>
    <property type="project" value="UniProtKB-UniRule"/>
</dbReference>
<evidence type="ECO:0000256" key="6">
    <source>
        <dbReference type="ARBA" id="ARBA00022786"/>
    </source>
</evidence>
<dbReference type="InterPro" id="IPR003126">
    <property type="entry name" value="Znf_UBR"/>
</dbReference>
<organism evidence="13">
    <name type="scientific">Trichuris suis</name>
    <name type="common">pig whipworm</name>
    <dbReference type="NCBI Taxonomy" id="68888"/>
    <lineage>
        <taxon>Eukaryota</taxon>
        <taxon>Metazoa</taxon>
        <taxon>Ecdysozoa</taxon>
        <taxon>Nematoda</taxon>
        <taxon>Enoplea</taxon>
        <taxon>Dorylaimia</taxon>
        <taxon>Trichinellida</taxon>
        <taxon>Trichuridae</taxon>
        <taxon>Trichuris</taxon>
    </lineage>
</organism>
<sequence length="1967" mass="224683">MAAADPEVPMETEAHSSAEDHKLMDIFVMEKSKAGLKFKQFCLLMEEYASRPDKVLEYQSMQRQQKLFFQKLFLSMERIVNPFPHVELCKWLVAGGQDPEKFRETLRLRNNSAACGLVWMPGFIAYRCRTCGLNPSMSLCSECFLSGYHEGHDFNMFRSRTGGACDCGDPSVIKQEGFCSRHGDHASCHTERIPPEVLLPAKFIVPQVLQRFVLFFRELTFHVKDFLLLDNGAFAGFADIFDWLSDCGCSIKRMIANYLLDKEAYQDFLKYVKSLKNTMLGLLGMFYEEAINTLSPIYAFHELEVYDCLDLYAPLNHCTLLEETMFWMVKFEFPQRIVNILLNLLTEPEFKVAFGVSYAEHYGHLARVLAKQQSNETVYNRVVHISVQLFSNEPLVVSLVNEHALLRRVVFSLHSMVRYCLVSSTIQSSSSLAPQVVDCRSPIMDNHNYWAVALDLHSLLSSFSLSVMFLRDPVVLDVWMRMTMNFQGMNLNLRELKKHVDFESRTYSVSFTAELELFSITVSSMLHHLRDKASFDCILLFLQNAVCHLKEWFKYIQFSRGCWWRLPQLELCFHYPLHRMYAAFMRRGFSLGMKLLVPAESFLRTLALHPLQIQVGRSEIACNMWVCNGTSMRYQSYLYGQSHYTYSFVDLDIYILQLCMRKCDPDWFVLCVFDRFHLAPWFSFPKTPTPLPFLRPEWVVPMMDGALRLLATLFSFTANLDCNEGEMLRNEVASLIAVADRTHSQVLDHIPERLGQAITSDEPENVLRELADYKEPRSNVDGVMSPGVYVPKDCLWESDYDPLFVVHRTFPSAELQQSLDRYKAYIKPKYGLSTLETNNLWPPLKFPKSVLKSYECMRRVLHCKSLHAIIFVILYRALREETIISEQTLYLCVYLLELAVRLPFKKSLTTKNNVDDRSTGLNMQLCGWFPGDCILTNLSHTIKQIVFAPEFQSVVPIPDANDFTFLDLLWLWDMNKSQSASRNFQPHDGAQSPPNKDIPFIDSVNQLNNESPTDRLRNLLIKLCPESFKEVYFTSKPPDESQNVTCSQREQDFAKLFPPFGATQSPAERDNSQSQQVSRVHIETAMELEPPYELLTDEISDDLTANFPSEDFVSVTGTDTAATNLDLEDASERSGLQSSDYAEAEDLSQVSAPPSNEPVEKRADGSLQDLPDVEIVPYVTPINESLLSILVKLHDKISRENGSSARYVPAKEMPTDENDSRVGDGPFFMRKVLDRAYHLDDRCRQEIDRVCSELSAVLPSSLSDQGSKEANDRKQAARACQQRLMAQFKARQKDIMEQYEKNMEVEDSEDMTSASRSAEDGEMYECSVCNLQSVTSAQNPIYLLVHAQTSNVLSHQKLDSSLPSEREDELAVKYPTRDLLQAAALEGLLEHFDENVCKEARGNGVRGSLYVQSCGHFMHQKCCTSYVTSLRTDNAQLNSSSLNFHRGEMLCPCCRRICNTVMPVLPLVKIRVPDSQDSVSDINSDIMLILSSELIEENAYAADCADFLAQLWRDTIPELMNDVTELGVVQNFVVDTAKTTCEVNALLENLSNHRNLMCNELILRTLSLSSVAWNMSSNGAIDKDLLQWSRLTGVPLPSESTDSAESKESVPLLLHDMSWLLVRFFLILRQYKVTTAHFETVCRAVWNILAIQICVDKLLRLSSSDLNIFEPVSAADLVQSGSLEDLLRYFACHVRDFSPPSDSSGSLANSFSLEKFLSELHDDFDRKTAWFLRFAAYLKATFIAKTVLPDLTIFSNYERLKSYSLGLAASDKKRRTYWDEKFGVNALEYLSIEFRHIGSFNLQKLVSLCKPHIFEKPRLIELPRIYDVFFQKYHDFPCVNCKQSPVEALVCLACGLLVCFRDHCCRENNRTEAEAHALECGAGTGVFLAVNTSFVIITRERRCCEWGSIYLDSHGEEDRGLGRGKPLIRSDDRLSLLQRQWLSHSFDFVCKRWSWIMRNPNVQSVLT</sequence>
<dbReference type="GO" id="GO:0000151">
    <property type="term" value="C:ubiquitin ligase complex"/>
    <property type="evidence" value="ECO:0007669"/>
    <property type="project" value="TreeGrafter"/>
</dbReference>
<dbReference type="Gene3D" id="2.10.110.30">
    <property type="match status" value="1"/>
</dbReference>
<evidence type="ECO:0000256" key="10">
    <source>
        <dbReference type="RuleBase" id="RU366018"/>
    </source>
</evidence>
<keyword evidence="7 10" id="KW-0862">Zinc</keyword>
<dbReference type="GO" id="GO:0071596">
    <property type="term" value="P:ubiquitin-dependent protein catabolic process via the N-end rule pathway"/>
    <property type="evidence" value="ECO:0007669"/>
    <property type="project" value="UniProtKB-UniRule"/>
</dbReference>
<dbReference type="GO" id="GO:0061630">
    <property type="term" value="F:ubiquitin protein ligase activity"/>
    <property type="evidence" value="ECO:0007669"/>
    <property type="project" value="UniProtKB-UniRule"/>
</dbReference>
<dbReference type="UniPathway" id="UPA00143"/>
<evidence type="ECO:0000256" key="4">
    <source>
        <dbReference type="ARBA" id="ARBA00022723"/>
    </source>
</evidence>
<evidence type="ECO:0000256" key="1">
    <source>
        <dbReference type="ARBA" id="ARBA00000900"/>
    </source>
</evidence>
<evidence type="ECO:0000256" key="2">
    <source>
        <dbReference type="ARBA" id="ARBA00004906"/>
    </source>
</evidence>
<dbReference type="InterPro" id="IPR044046">
    <property type="entry name" value="E3_ligase_UBR-like_C"/>
</dbReference>
<dbReference type="SMART" id="SM00396">
    <property type="entry name" value="ZnF_UBR1"/>
    <property type="match status" value="1"/>
</dbReference>
<evidence type="ECO:0000256" key="8">
    <source>
        <dbReference type="ARBA" id="ARBA00046341"/>
    </source>
</evidence>
<feature type="region of interest" description="Disordered" evidence="11">
    <location>
        <begin position="1142"/>
        <end position="1166"/>
    </location>
</feature>
<proteinExistence type="inferred from homology"/>
<dbReference type="EC" id="2.3.2.27" evidence="10"/>
<dbReference type="Proteomes" id="UP000030758">
    <property type="component" value="Unassembled WGS sequence"/>
</dbReference>
<dbReference type="PANTHER" id="PTHR21497">
    <property type="entry name" value="UBIQUITIN LIGASE E3 ALPHA-RELATED"/>
    <property type="match status" value="1"/>
</dbReference>
<dbReference type="EMBL" id="KL367541">
    <property type="protein sequence ID" value="KFD65282.1"/>
    <property type="molecule type" value="Genomic_DNA"/>
</dbReference>
<evidence type="ECO:0000256" key="5">
    <source>
        <dbReference type="ARBA" id="ARBA00022771"/>
    </source>
</evidence>
<dbReference type="Pfam" id="PF22960">
    <property type="entry name" value="WHD_UBR1"/>
    <property type="match status" value="1"/>
</dbReference>
<feature type="region of interest" description="Disordered" evidence="11">
    <location>
        <begin position="1058"/>
        <end position="1078"/>
    </location>
</feature>
<evidence type="ECO:0000256" key="7">
    <source>
        <dbReference type="ARBA" id="ARBA00022833"/>
    </source>
</evidence>
<dbReference type="PROSITE" id="PS51157">
    <property type="entry name" value="ZF_UBR"/>
    <property type="match status" value="1"/>
</dbReference>
<comment type="pathway">
    <text evidence="2 10">Protein modification; protein ubiquitination.</text>
</comment>
<dbReference type="InterPro" id="IPR039164">
    <property type="entry name" value="UBR1-like"/>
</dbReference>
<reference evidence="13" key="1">
    <citation type="journal article" date="2014" name="Nat. Genet.">
        <title>Genome and transcriptome of the porcine whipworm Trichuris suis.</title>
        <authorList>
            <person name="Jex A.R."/>
            <person name="Nejsum P."/>
            <person name="Schwarz E.M."/>
            <person name="Hu L."/>
            <person name="Young N.D."/>
            <person name="Hall R.S."/>
            <person name="Korhonen P.K."/>
            <person name="Liao S."/>
            <person name="Thamsborg S."/>
            <person name="Xia J."/>
            <person name="Xu P."/>
            <person name="Wang S."/>
            <person name="Scheerlinck J.P."/>
            <person name="Hofmann A."/>
            <person name="Sternberg P.W."/>
            <person name="Wang J."/>
            <person name="Gasser R.B."/>
        </authorList>
    </citation>
    <scope>NUCLEOTIDE SEQUENCE [LARGE SCALE GENOMIC DNA]</scope>
    <source>
        <strain evidence="13">DCEP-RM93F</strain>
    </source>
</reference>
<dbReference type="Pfam" id="PF02207">
    <property type="entry name" value="zf-UBR"/>
    <property type="match status" value="1"/>
</dbReference>
<evidence type="ECO:0000259" key="12">
    <source>
        <dbReference type="PROSITE" id="PS51157"/>
    </source>
</evidence>
<accession>A0A085N736</accession>
<feature type="zinc finger region" description="UBR-type" evidence="9">
    <location>
        <begin position="113"/>
        <end position="184"/>
    </location>
</feature>
<evidence type="ECO:0000256" key="3">
    <source>
        <dbReference type="ARBA" id="ARBA00022679"/>
    </source>
</evidence>
<dbReference type="InterPro" id="IPR055194">
    <property type="entry name" value="UBR1-like_WH"/>
</dbReference>
<feature type="compositionally biased region" description="Polar residues" evidence="11">
    <location>
        <begin position="1062"/>
        <end position="1078"/>
    </location>
</feature>
<evidence type="ECO:0000313" key="13">
    <source>
        <dbReference type="EMBL" id="KFD65282.1"/>
    </source>
</evidence>
<comment type="function">
    <text evidence="10">Ubiquitin ligase protein which is a component of the N-end rule pathway. Recognizes and binds to proteins bearing specific N-terminal residues that are destabilizing according to the N-end rule, leading to their ubiquitination and subsequent degradation.</text>
</comment>
<protein>
    <recommendedName>
        <fullName evidence="10">E3 ubiquitin-protein ligase</fullName>
        <ecNumber evidence="10">2.3.2.27</ecNumber>
    </recommendedName>
</protein>
<feature type="domain" description="UBR-type" evidence="12">
    <location>
        <begin position="113"/>
        <end position="184"/>
    </location>
</feature>
<dbReference type="CDD" id="cd19673">
    <property type="entry name" value="UBR-box_UBR3"/>
    <property type="match status" value="1"/>
</dbReference>
<keyword evidence="6 10" id="KW-0833">Ubl conjugation pathway</keyword>
<name>A0A085N736_9BILA</name>
<evidence type="ECO:0000256" key="9">
    <source>
        <dbReference type="PROSITE-ProRule" id="PRU00508"/>
    </source>
</evidence>
<keyword evidence="3 10" id="KW-0808">Transferase</keyword>
<dbReference type="Pfam" id="PF18995">
    <property type="entry name" value="PRT6_C"/>
    <property type="match status" value="1"/>
</dbReference>
<dbReference type="PANTHER" id="PTHR21497:SF39">
    <property type="entry name" value="E3 UBIQUITIN-PROTEIN LIGASE UBR3"/>
    <property type="match status" value="1"/>
</dbReference>
<keyword evidence="5 10" id="KW-0863">Zinc-finger</keyword>
<comment type="catalytic activity">
    <reaction evidence="1 10">
        <text>S-ubiquitinyl-[E2 ubiquitin-conjugating enzyme]-L-cysteine + [acceptor protein]-L-lysine = [E2 ubiquitin-conjugating enzyme]-L-cysteine + N(6)-ubiquitinyl-[acceptor protein]-L-lysine.</text>
        <dbReference type="EC" id="2.3.2.27"/>
    </reaction>
</comment>
<comment type="similarity">
    <text evidence="8 10">Belongs to the E3 ubiquitin-protein ligase UBR1-like family.</text>
</comment>
<gene>
    <name evidence="13" type="ORF">M514_00627</name>
</gene>
<dbReference type="FunFam" id="2.10.110.30:FF:000002">
    <property type="entry name" value="Putative e3 ubiquitin-protein ligase ubr3"/>
    <property type="match status" value="1"/>
</dbReference>
<dbReference type="GO" id="GO:0008270">
    <property type="term" value="F:zinc ion binding"/>
    <property type="evidence" value="ECO:0007669"/>
    <property type="project" value="UniProtKB-UniRule"/>
</dbReference>
<keyword evidence="4 10" id="KW-0479">Metal-binding</keyword>
<evidence type="ECO:0000256" key="11">
    <source>
        <dbReference type="SAM" id="MobiDB-lite"/>
    </source>
</evidence>
<dbReference type="GO" id="GO:0005737">
    <property type="term" value="C:cytoplasm"/>
    <property type="evidence" value="ECO:0007669"/>
    <property type="project" value="TreeGrafter"/>
</dbReference>